<evidence type="ECO:0000256" key="2">
    <source>
        <dbReference type="ARBA" id="ARBA00022723"/>
    </source>
</evidence>
<dbReference type="EMBL" id="JALLPJ020000501">
    <property type="protein sequence ID" value="KAL3790458.1"/>
    <property type="molecule type" value="Genomic_DNA"/>
</dbReference>
<evidence type="ECO:0000313" key="9">
    <source>
        <dbReference type="Proteomes" id="UP001530400"/>
    </source>
</evidence>
<dbReference type="AlphaFoldDB" id="A0ABD3PRH2"/>
<protein>
    <recommendedName>
        <fullName evidence="7">PPM-type phosphatase domain-containing protein</fullName>
    </recommendedName>
</protein>
<dbReference type="PROSITE" id="PS51746">
    <property type="entry name" value="PPM_2"/>
    <property type="match status" value="1"/>
</dbReference>
<dbReference type="InterPro" id="IPR036457">
    <property type="entry name" value="PPM-type-like_dom_sf"/>
</dbReference>
<name>A0ABD3PRH2_9STRA</name>
<keyword evidence="2" id="KW-0479">Metal-binding</keyword>
<dbReference type="Pfam" id="PF00481">
    <property type="entry name" value="PP2C"/>
    <property type="match status" value="1"/>
</dbReference>
<dbReference type="SMART" id="SM00332">
    <property type="entry name" value="PP2Cc"/>
    <property type="match status" value="1"/>
</dbReference>
<dbReference type="InterPro" id="IPR001932">
    <property type="entry name" value="PPM-type_phosphatase-like_dom"/>
</dbReference>
<evidence type="ECO:0000256" key="6">
    <source>
        <dbReference type="SAM" id="SignalP"/>
    </source>
</evidence>
<reference evidence="8 9" key="1">
    <citation type="submission" date="2024-10" db="EMBL/GenBank/DDBJ databases">
        <title>Updated reference genomes for cyclostephanoid diatoms.</title>
        <authorList>
            <person name="Roberts W.R."/>
            <person name="Alverson A.J."/>
        </authorList>
    </citation>
    <scope>NUCLEOTIDE SEQUENCE [LARGE SCALE GENOMIC DNA]</scope>
    <source>
        <strain evidence="8 9">AJA010-31</strain>
    </source>
</reference>
<keyword evidence="9" id="KW-1185">Reference proteome</keyword>
<dbReference type="CDD" id="cd00143">
    <property type="entry name" value="PP2Cc"/>
    <property type="match status" value="1"/>
</dbReference>
<comment type="similarity">
    <text evidence="5">Belongs to the PP2C family.</text>
</comment>
<evidence type="ECO:0000256" key="4">
    <source>
        <dbReference type="ARBA" id="ARBA00022912"/>
    </source>
</evidence>
<dbReference type="InterPro" id="IPR000222">
    <property type="entry name" value="PP2C_BS"/>
</dbReference>
<dbReference type="Proteomes" id="UP001530400">
    <property type="component" value="Unassembled WGS sequence"/>
</dbReference>
<feature type="chain" id="PRO_5044843963" description="PPM-type phosphatase domain-containing protein" evidence="6">
    <location>
        <begin position="19"/>
        <end position="328"/>
    </location>
</feature>
<evidence type="ECO:0000259" key="7">
    <source>
        <dbReference type="PROSITE" id="PS51746"/>
    </source>
</evidence>
<dbReference type="InterPro" id="IPR015655">
    <property type="entry name" value="PP2C"/>
</dbReference>
<feature type="signal peptide" evidence="6">
    <location>
        <begin position="1"/>
        <end position="18"/>
    </location>
</feature>
<proteinExistence type="inferred from homology"/>
<dbReference type="SUPFAM" id="SSF81606">
    <property type="entry name" value="PP2C-like"/>
    <property type="match status" value="1"/>
</dbReference>
<evidence type="ECO:0000313" key="8">
    <source>
        <dbReference type="EMBL" id="KAL3790458.1"/>
    </source>
</evidence>
<dbReference type="PANTHER" id="PTHR47992">
    <property type="entry name" value="PROTEIN PHOSPHATASE"/>
    <property type="match status" value="1"/>
</dbReference>
<evidence type="ECO:0000256" key="1">
    <source>
        <dbReference type="ARBA" id="ARBA00004170"/>
    </source>
</evidence>
<dbReference type="GO" id="GO:0046872">
    <property type="term" value="F:metal ion binding"/>
    <property type="evidence" value="ECO:0007669"/>
    <property type="project" value="UniProtKB-KW"/>
</dbReference>
<organism evidence="8 9">
    <name type="scientific">Cyclotella atomus</name>
    <dbReference type="NCBI Taxonomy" id="382360"/>
    <lineage>
        <taxon>Eukaryota</taxon>
        <taxon>Sar</taxon>
        <taxon>Stramenopiles</taxon>
        <taxon>Ochrophyta</taxon>
        <taxon>Bacillariophyta</taxon>
        <taxon>Coscinodiscophyceae</taxon>
        <taxon>Thalassiosirophycidae</taxon>
        <taxon>Stephanodiscales</taxon>
        <taxon>Stephanodiscaceae</taxon>
        <taxon>Cyclotella</taxon>
    </lineage>
</organism>
<evidence type="ECO:0000256" key="5">
    <source>
        <dbReference type="RuleBase" id="RU003465"/>
    </source>
</evidence>
<dbReference type="Gene3D" id="3.60.40.10">
    <property type="entry name" value="PPM-type phosphatase domain"/>
    <property type="match status" value="1"/>
</dbReference>
<sequence length="328" mass="36340">MHRIVLTVIFFIAHIVEARPSHQQYGWLSKYTVHALDRRAGANTSDQSSNKTSVMISTYSVAGERNYMEDEYYVSNDGNFAGVFDGHGGRAVSRYLRQNIYTNYQAAFPSINNFNWTESAVSSALKSAFNKVDDEVNNIIHWSFQGSTACVVVIDKNASNGTRSIIAANLGDSRAILGRNGTAVDLTQDHKPNNDIERERIEALGGVVEWCGEVDENGDPVENTGVYRINGNLALSRAIGDRCERPFVSSTVDISHNSVDEELDSFVLIATDGLYDVMTSQEIVSVIHKRLSIATLEDFVRRDMARFIGDEALEGGSLDNITVIIMWL</sequence>
<keyword evidence="3 5" id="KW-0378">Hydrolase</keyword>
<comment type="caution">
    <text evidence="8">The sequence shown here is derived from an EMBL/GenBank/DDBJ whole genome shotgun (WGS) entry which is preliminary data.</text>
</comment>
<evidence type="ECO:0000256" key="3">
    <source>
        <dbReference type="ARBA" id="ARBA00022801"/>
    </source>
</evidence>
<comment type="subcellular location">
    <subcellularLocation>
        <location evidence="1">Membrane</location>
        <topology evidence="1">Peripheral membrane protein</topology>
    </subcellularLocation>
</comment>
<dbReference type="GO" id="GO:0016020">
    <property type="term" value="C:membrane"/>
    <property type="evidence" value="ECO:0007669"/>
    <property type="project" value="UniProtKB-SubCell"/>
</dbReference>
<feature type="domain" description="PPM-type phosphatase" evidence="7">
    <location>
        <begin position="53"/>
        <end position="328"/>
    </location>
</feature>
<keyword evidence="4 5" id="KW-0904">Protein phosphatase</keyword>
<gene>
    <name evidence="8" type="ORF">ACHAWO_007148</name>
</gene>
<keyword evidence="6" id="KW-0732">Signal</keyword>
<accession>A0ABD3PRH2</accession>
<dbReference type="GO" id="GO:0004721">
    <property type="term" value="F:phosphoprotein phosphatase activity"/>
    <property type="evidence" value="ECO:0007669"/>
    <property type="project" value="UniProtKB-KW"/>
</dbReference>
<dbReference type="PROSITE" id="PS01032">
    <property type="entry name" value="PPM_1"/>
    <property type="match status" value="1"/>
</dbReference>